<gene>
    <name evidence="10" type="ORF">L0P92_02815</name>
</gene>
<feature type="domain" description="Pycsar effector protein" evidence="9">
    <location>
        <begin position="97"/>
        <end position="233"/>
    </location>
</feature>
<keyword evidence="5 8" id="KW-1133">Transmembrane helix</keyword>
<keyword evidence="7 8" id="KW-0472">Membrane</keyword>
<keyword evidence="2" id="KW-1003">Cell membrane</keyword>
<evidence type="ECO:0000256" key="7">
    <source>
        <dbReference type="ARBA" id="ARBA00023136"/>
    </source>
</evidence>
<feature type="transmembrane region" description="Helical" evidence="8">
    <location>
        <begin position="138"/>
        <end position="158"/>
    </location>
</feature>
<sequence length="236" mass="25316">MTTMKEQPRVTPADQADRYRERAHQALDGKSPEHGWPIQNGDEVALPYSVLAVSQELAGVNETLTLVDGNVERIAGVLEEQERTAHQPEPDFTESELLVVRGEISRTDTKSSILLASVAIVAGPLAEKADSLLRQPWWVAALGLVASVLAGVSTWLLLDVVLPRLTGTTNANFIYYSRCTATELDEALGAGADRRAELAVLSAIAKAKFQCLARAGVLLKLSGLLFAVTAGLVIAF</sequence>
<protein>
    <submittedName>
        <fullName evidence="10">DUF5706 domain-containing protein</fullName>
    </submittedName>
</protein>
<evidence type="ECO:0000256" key="4">
    <source>
        <dbReference type="ARBA" id="ARBA00022741"/>
    </source>
</evidence>
<evidence type="ECO:0000313" key="10">
    <source>
        <dbReference type="EMBL" id="MCF1592503.1"/>
    </source>
</evidence>
<organism evidence="10 11">
    <name type="scientific">Streptomyces muensis</name>
    <dbReference type="NCBI Taxonomy" id="1077944"/>
    <lineage>
        <taxon>Bacteria</taxon>
        <taxon>Bacillati</taxon>
        <taxon>Actinomycetota</taxon>
        <taxon>Actinomycetes</taxon>
        <taxon>Kitasatosporales</taxon>
        <taxon>Streptomycetaceae</taxon>
        <taxon>Streptomyces</taxon>
    </lineage>
</organism>
<comment type="subcellular location">
    <subcellularLocation>
        <location evidence="1">Cell membrane</location>
    </subcellularLocation>
</comment>
<dbReference type="GO" id="GO:0051607">
    <property type="term" value="P:defense response to virus"/>
    <property type="evidence" value="ECO:0007669"/>
    <property type="project" value="UniProtKB-KW"/>
</dbReference>
<reference evidence="10" key="1">
    <citation type="submission" date="2022-01" db="EMBL/GenBank/DDBJ databases">
        <title>Draft Genome Sequences of Seven Type Strains of the Genus Streptomyces.</title>
        <authorList>
            <person name="Aziz S."/>
            <person name="Coretto E."/>
            <person name="Chronakova A."/>
            <person name="Sproer C."/>
            <person name="Huber K."/>
            <person name="Nouioui I."/>
            <person name="Gross H."/>
        </authorList>
    </citation>
    <scope>NUCLEOTIDE SEQUENCE</scope>
    <source>
        <strain evidence="10">DSM 103493</strain>
    </source>
</reference>
<evidence type="ECO:0000313" key="11">
    <source>
        <dbReference type="Proteomes" id="UP001139384"/>
    </source>
</evidence>
<dbReference type="Pfam" id="PF18967">
    <property type="entry name" value="PycTM"/>
    <property type="match status" value="1"/>
</dbReference>
<keyword evidence="3 8" id="KW-0812">Transmembrane</keyword>
<feature type="transmembrane region" description="Helical" evidence="8">
    <location>
        <begin position="111"/>
        <end position="126"/>
    </location>
</feature>
<dbReference type="AlphaFoldDB" id="A0A9X1PVI4"/>
<evidence type="ECO:0000259" key="9">
    <source>
        <dbReference type="Pfam" id="PF18967"/>
    </source>
</evidence>
<keyword evidence="4" id="KW-0547">Nucleotide-binding</keyword>
<dbReference type="GO" id="GO:0005886">
    <property type="term" value="C:plasma membrane"/>
    <property type="evidence" value="ECO:0007669"/>
    <property type="project" value="UniProtKB-SubCell"/>
</dbReference>
<accession>A0A9X1PVI4</accession>
<feature type="transmembrane region" description="Helical" evidence="8">
    <location>
        <begin position="217"/>
        <end position="235"/>
    </location>
</feature>
<proteinExistence type="predicted"/>
<evidence type="ECO:0000256" key="5">
    <source>
        <dbReference type="ARBA" id="ARBA00022989"/>
    </source>
</evidence>
<comment type="caution">
    <text evidence="10">The sequence shown here is derived from an EMBL/GenBank/DDBJ whole genome shotgun (WGS) entry which is preliminary data.</text>
</comment>
<dbReference type="GO" id="GO:0000166">
    <property type="term" value="F:nucleotide binding"/>
    <property type="evidence" value="ECO:0007669"/>
    <property type="project" value="UniProtKB-KW"/>
</dbReference>
<dbReference type="EMBL" id="JAKEIP010000005">
    <property type="protein sequence ID" value="MCF1592503.1"/>
    <property type="molecule type" value="Genomic_DNA"/>
</dbReference>
<evidence type="ECO:0000256" key="2">
    <source>
        <dbReference type="ARBA" id="ARBA00022475"/>
    </source>
</evidence>
<dbReference type="Proteomes" id="UP001139384">
    <property type="component" value="Unassembled WGS sequence"/>
</dbReference>
<evidence type="ECO:0000256" key="6">
    <source>
        <dbReference type="ARBA" id="ARBA00023118"/>
    </source>
</evidence>
<evidence type="ECO:0000256" key="8">
    <source>
        <dbReference type="SAM" id="Phobius"/>
    </source>
</evidence>
<dbReference type="InterPro" id="IPR043760">
    <property type="entry name" value="PycTM_dom"/>
</dbReference>
<dbReference type="RefSeq" id="WP_234760805.1">
    <property type="nucleotide sequence ID" value="NZ_JAKEIP010000005.1"/>
</dbReference>
<evidence type="ECO:0000256" key="1">
    <source>
        <dbReference type="ARBA" id="ARBA00004236"/>
    </source>
</evidence>
<keyword evidence="11" id="KW-1185">Reference proteome</keyword>
<keyword evidence="6" id="KW-0051">Antiviral defense</keyword>
<evidence type="ECO:0000256" key="3">
    <source>
        <dbReference type="ARBA" id="ARBA00022692"/>
    </source>
</evidence>
<name>A0A9X1PVI4_STRM4</name>